<dbReference type="GeneID" id="78295237"/>
<reference evidence="5 6" key="1">
    <citation type="submission" date="2018-04" db="EMBL/GenBank/DDBJ databases">
        <title>Genomic Encyclopedia of Type Strains, Phase IV (KMG-IV): sequencing the most valuable type-strain genomes for metagenomic binning, comparative biology and taxonomic classification.</title>
        <authorList>
            <person name="Goeker M."/>
        </authorList>
    </citation>
    <scope>NUCLEOTIDE SEQUENCE [LARGE SCALE GENOMIC DNA]</scope>
    <source>
        <strain evidence="5 6">DSM 14823</strain>
    </source>
</reference>
<keyword evidence="3" id="KW-0804">Transcription</keyword>
<dbReference type="InterPro" id="IPR037923">
    <property type="entry name" value="HTH-like"/>
</dbReference>
<dbReference type="Gene3D" id="2.60.120.10">
    <property type="entry name" value="Jelly Rolls"/>
    <property type="match status" value="1"/>
</dbReference>
<dbReference type="InterPro" id="IPR018060">
    <property type="entry name" value="HTH_AraC"/>
</dbReference>
<keyword evidence="1" id="KW-0805">Transcription regulation</keyword>
<dbReference type="InterPro" id="IPR020449">
    <property type="entry name" value="Tscrpt_reg_AraC-type_HTH"/>
</dbReference>
<dbReference type="PROSITE" id="PS00041">
    <property type="entry name" value="HTH_ARAC_FAMILY_1"/>
    <property type="match status" value="1"/>
</dbReference>
<protein>
    <submittedName>
        <fullName evidence="5">AraC-like DNA-binding protein</fullName>
    </submittedName>
</protein>
<evidence type="ECO:0000313" key="6">
    <source>
        <dbReference type="Proteomes" id="UP000245959"/>
    </source>
</evidence>
<organism evidence="5 6">
    <name type="scientific">Victivallis vadensis</name>
    <dbReference type="NCBI Taxonomy" id="172901"/>
    <lineage>
        <taxon>Bacteria</taxon>
        <taxon>Pseudomonadati</taxon>
        <taxon>Lentisphaerota</taxon>
        <taxon>Lentisphaeria</taxon>
        <taxon>Victivallales</taxon>
        <taxon>Victivallaceae</taxon>
        <taxon>Victivallis</taxon>
    </lineage>
</organism>
<dbReference type="SUPFAM" id="SSF51215">
    <property type="entry name" value="Regulatory protein AraC"/>
    <property type="match status" value="1"/>
</dbReference>
<dbReference type="Gene3D" id="1.10.10.60">
    <property type="entry name" value="Homeodomain-like"/>
    <property type="match status" value="1"/>
</dbReference>
<dbReference type="EMBL" id="QEKH01000012">
    <property type="protein sequence ID" value="PVY42090.1"/>
    <property type="molecule type" value="Genomic_DNA"/>
</dbReference>
<evidence type="ECO:0000313" key="5">
    <source>
        <dbReference type="EMBL" id="PVY42090.1"/>
    </source>
</evidence>
<dbReference type="Pfam" id="PF02311">
    <property type="entry name" value="AraC_binding"/>
    <property type="match status" value="1"/>
</dbReference>
<dbReference type="PROSITE" id="PS01124">
    <property type="entry name" value="HTH_ARAC_FAMILY_2"/>
    <property type="match status" value="1"/>
</dbReference>
<dbReference type="InterPro" id="IPR014710">
    <property type="entry name" value="RmlC-like_jellyroll"/>
</dbReference>
<dbReference type="GO" id="GO:0003700">
    <property type="term" value="F:DNA-binding transcription factor activity"/>
    <property type="evidence" value="ECO:0007669"/>
    <property type="project" value="InterPro"/>
</dbReference>
<evidence type="ECO:0000256" key="2">
    <source>
        <dbReference type="ARBA" id="ARBA00023125"/>
    </source>
</evidence>
<proteinExistence type="predicted"/>
<feature type="domain" description="HTH araC/xylS-type" evidence="4">
    <location>
        <begin position="192"/>
        <end position="291"/>
    </location>
</feature>
<sequence length="301" mass="34404">MEHEFERRRLFLGGGPVWHSTWPPGRVEPNRRIYDYELVYFANGSGRIITGERVYECSTGSAIIIPPGLVHCTVGVPQLERWCIHFDWFGDCGAHRDNPKAEDVFVYNDDPAPYREELAAKDPELPGVSFPVFRETVPQEILLFLRRYFLPESKGVGGMLMRQGVLMQILGLVLRGEEPEAAQTPESGKLFFKAKNLIDARYLDGGLRVAGVAAEFQITANHLTKLFHAALGMSVMDYIQTRRVDYSRKLLLESNLTVREVAFASGFNDPNYFTRFFQQKTGMTPSRFRREWEIRFDGNEA</sequence>
<name>A0A2U1B077_9BACT</name>
<dbReference type="PANTHER" id="PTHR43280:SF2">
    <property type="entry name" value="HTH-TYPE TRANSCRIPTIONAL REGULATOR EXSA"/>
    <property type="match status" value="1"/>
</dbReference>
<dbReference type="Pfam" id="PF12833">
    <property type="entry name" value="HTH_18"/>
    <property type="match status" value="1"/>
</dbReference>
<dbReference type="InterPro" id="IPR009057">
    <property type="entry name" value="Homeodomain-like_sf"/>
</dbReference>
<dbReference type="AlphaFoldDB" id="A0A2U1B077"/>
<dbReference type="InterPro" id="IPR018062">
    <property type="entry name" value="HTH_AraC-typ_CS"/>
</dbReference>
<accession>A0A2U1B077</accession>
<evidence type="ECO:0000256" key="3">
    <source>
        <dbReference type="ARBA" id="ARBA00023163"/>
    </source>
</evidence>
<evidence type="ECO:0000259" key="4">
    <source>
        <dbReference type="PROSITE" id="PS01124"/>
    </source>
</evidence>
<keyword evidence="2 5" id="KW-0238">DNA-binding</keyword>
<dbReference type="Proteomes" id="UP000245959">
    <property type="component" value="Unassembled WGS sequence"/>
</dbReference>
<keyword evidence="6" id="KW-1185">Reference proteome</keyword>
<dbReference type="GO" id="GO:0043565">
    <property type="term" value="F:sequence-specific DNA binding"/>
    <property type="evidence" value="ECO:0007669"/>
    <property type="project" value="InterPro"/>
</dbReference>
<dbReference type="InterPro" id="IPR003313">
    <property type="entry name" value="AraC-bd"/>
</dbReference>
<dbReference type="SMART" id="SM00342">
    <property type="entry name" value="HTH_ARAC"/>
    <property type="match status" value="1"/>
</dbReference>
<comment type="caution">
    <text evidence="5">The sequence shown here is derived from an EMBL/GenBank/DDBJ whole genome shotgun (WGS) entry which is preliminary data.</text>
</comment>
<evidence type="ECO:0000256" key="1">
    <source>
        <dbReference type="ARBA" id="ARBA00023015"/>
    </source>
</evidence>
<dbReference type="PRINTS" id="PR00032">
    <property type="entry name" value="HTHARAC"/>
</dbReference>
<dbReference type="RefSeq" id="WP_133245123.1">
    <property type="nucleotide sequence ID" value="NZ_QEKH01000012.1"/>
</dbReference>
<dbReference type="PANTHER" id="PTHR43280">
    <property type="entry name" value="ARAC-FAMILY TRANSCRIPTIONAL REGULATOR"/>
    <property type="match status" value="1"/>
</dbReference>
<gene>
    <name evidence="5" type="ORF">C8D82_11287</name>
</gene>
<dbReference type="SUPFAM" id="SSF46689">
    <property type="entry name" value="Homeodomain-like"/>
    <property type="match status" value="1"/>
</dbReference>